<feature type="compositionally biased region" description="Polar residues" evidence="1">
    <location>
        <begin position="9"/>
        <end position="42"/>
    </location>
</feature>
<gene>
    <name evidence="2" type="ORF">ALP33_100962</name>
</gene>
<evidence type="ECO:0000313" key="2">
    <source>
        <dbReference type="EMBL" id="RMU16124.1"/>
    </source>
</evidence>
<feature type="region of interest" description="Disordered" evidence="1">
    <location>
        <begin position="1"/>
        <end position="47"/>
    </location>
</feature>
<dbReference type="InterPro" id="IPR049923">
    <property type="entry name" value="AvrXv3-like"/>
</dbReference>
<dbReference type="EMBL" id="RBTW01000275">
    <property type="protein sequence ID" value="RMU16124.1"/>
    <property type="molecule type" value="Genomic_DNA"/>
</dbReference>
<proteinExistence type="predicted"/>
<reference evidence="2 3" key="1">
    <citation type="submission" date="2018-08" db="EMBL/GenBank/DDBJ databases">
        <title>Recombination of ecologically and evolutionarily significant loci maintains genetic cohesion in the Pseudomonas syringae species complex.</title>
        <authorList>
            <person name="Dillon M."/>
            <person name="Thakur S."/>
            <person name="Almeida R.N.D."/>
            <person name="Weir B.S."/>
            <person name="Guttman D.S."/>
        </authorList>
    </citation>
    <scope>NUCLEOTIDE SEQUENCE [LARGE SCALE GENOMIC DNA]</scope>
    <source>
        <strain evidence="2 3">ICMP 3402</strain>
    </source>
</reference>
<dbReference type="AlphaFoldDB" id="A0AB37R0M2"/>
<evidence type="ECO:0000313" key="3">
    <source>
        <dbReference type="Proteomes" id="UP000271817"/>
    </source>
</evidence>
<organism evidence="2 3">
    <name type="scientific">Pseudomonas amygdali pv. lachrymans</name>
    <name type="common">Pseudomonas syringae pv. lachrymans</name>
    <dbReference type="NCBI Taxonomy" id="53707"/>
    <lineage>
        <taxon>Bacteria</taxon>
        <taxon>Pseudomonadati</taxon>
        <taxon>Pseudomonadota</taxon>
        <taxon>Gammaproteobacteria</taxon>
        <taxon>Pseudomonadales</taxon>
        <taxon>Pseudomonadaceae</taxon>
        <taxon>Pseudomonas</taxon>
        <taxon>Pseudomonas amygdali</taxon>
    </lineage>
</organism>
<accession>A0AB37R0M2</accession>
<dbReference type="NCBIfam" id="NF041401">
    <property type="entry name" value="XopAF"/>
    <property type="match status" value="1"/>
</dbReference>
<evidence type="ECO:0000256" key="1">
    <source>
        <dbReference type="SAM" id="MobiDB-lite"/>
    </source>
</evidence>
<dbReference type="Proteomes" id="UP000271817">
    <property type="component" value="Unassembled WGS sequence"/>
</dbReference>
<comment type="caution">
    <text evidence="2">The sequence shown here is derived from an EMBL/GenBank/DDBJ whole genome shotgun (WGS) entry which is preliminary data.</text>
</comment>
<protein>
    <submittedName>
        <fullName evidence="2">Type III effector HopAF1</fullName>
    </submittedName>
</protein>
<name>A0AB37R0M2_PSEAV</name>
<sequence length="282" mass="31020">MVMGLCISRPSSSSYRENLETSASSPNTRPTFGHQPASTSYRASDEVNERPAKFSHFQLARRGGNYTLKMVSLDAYQAERRHSGNAIKDRSESTFPWVRVYHSKTGLDYSFQIDRTTTVKVAGFNGLTPNDEGTRPLYSAGTSQINMPVVTDNMTACIAVACAAENVDADTGERMRGAQVRVFHLLPFCHEDLVPEEVLASIRDYLQNARAQGLTMRVAMHGGDREGDFSVSTADALKQLFADEGIPLEFDETCANRTSDTLLGAVILDDNSTHFIKHLVTG</sequence>